<dbReference type="EMBL" id="GBXM01030055">
    <property type="protein sequence ID" value="JAH78522.1"/>
    <property type="molecule type" value="Transcribed_RNA"/>
</dbReference>
<organism evidence="1">
    <name type="scientific">Anguilla anguilla</name>
    <name type="common">European freshwater eel</name>
    <name type="synonym">Muraena anguilla</name>
    <dbReference type="NCBI Taxonomy" id="7936"/>
    <lineage>
        <taxon>Eukaryota</taxon>
        <taxon>Metazoa</taxon>
        <taxon>Chordata</taxon>
        <taxon>Craniata</taxon>
        <taxon>Vertebrata</taxon>
        <taxon>Euteleostomi</taxon>
        <taxon>Actinopterygii</taxon>
        <taxon>Neopterygii</taxon>
        <taxon>Teleostei</taxon>
        <taxon>Anguilliformes</taxon>
        <taxon>Anguillidae</taxon>
        <taxon>Anguilla</taxon>
    </lineage>
</organism>
<evidence type="ECO:0000313" key="1">
    <source>
        <dbReference type="EMBL" id="JAH78522.1"/>
    </source>
</evidence>
<proteinExistence type="predicted"/>
<name>A0A0E9VKD6_ANGAN</name>
<reference evidence="1" key="1">
    <citation type="submission" date="2014-11" db="EMBL/GenBank/DDBJ databases">
        <authorList>
            <person name="Amaro Gonzalez C."/>
        </authorList>
    </citation>
    <scope>NUCLEOTIDE SEQUENCE</scope>
</reference>
<sequence>MAKDLGPFHGSAWAGNAPLIYYCKILFGTNADKHR</sequence>
<protein>
    <submittedName>
        <fullName evidence="1">Uncharacterized protein</fullName>
    </submittedName>
</protein>
<accession>A0A0E9VKD6</accession>
<reference evidence="1" key="2">
    <citation type="journal article" date="2015" name="Fish Shellfish Immunol.">
        <title>Early steps in the European eel (Anguilla anguilla)-Vibrio vulnificus interaction in the gills: Role of the RtxA13 toxin.</title>
        <authorList>
            <person name="Callol A."/>
            <person name="Pajuelo D."/>
            <person name="Ebbesson L."/>
            <person name="Teles M."/>
            <person name="MacKenzie S."/>
            <person name="Amaro C."/>
        </authorList>
    </citation>
    <scope>NUCLEOTIDE SEQUENCE</scope>
</reference>
<dbReference type="AlphaFoldDB" id="A0A0E9VKD6"/>